<feature type="compositionally biased region" description="Polar residues" evidence="1">
    <location>
        <begin position="89"/>
        <end position="99"/>
    </location>
</feature>
<evidence type="ECO:0000256" key="1">
    <source>
        <dbReference type="SAM" id="MobiDB-lite"/>
    </source>
</evidence>
<feature type="compositionally biased region" description="Basic and acidic residues" evidence="1">
    <location>
        <begin position="42"/>
        <end position="51"/>
    </location>
</feature>
<feature type="compositionally biased region" description="Polar residues" evidence="1">
    <location>
        <begin position="52"/>
        <end position="75"/>
    </location>
</feature>
<gene>
    <name evidence="2" type="ORF">RLOC_00008717</name>
</gene>
<sequence>MWQRKGAWGAPRPSFFLGSSQLAALFRLSKDKAFVFLSTDARGEESTKSMQKDPTSAGRSRTSADAPFCSTSSLPSAMASLRSIPPQHPTSSLPSSGAAQPQLHCTKDKEIKYPPAHAPEGHGVPVVIPKASARRILCEPFLSNVKWSRLPLAG</sequence>
<dbReference type="AlphaFoldDB" id="A0A218VE43"/>
<dbReference type="EMBL" id="MUZQ01000004">
    <property type="protein sequence ID" value="OWK64253.1"/>
    <property type="molecule type" value="Genomic_DNA"/>
</dbReference>
<feature type="region of interest" description="Disordered" evidence="1">
    <location>
        <begin position="42"/>
        <end position="108"/>
    </location>
</feature>
<keyword evidence="3" id="KW-1185">Reference proteome</keyword>
<reference evidence="2 3" key="1">
    <citation type="submission" date="2017-05" db="EMBL/GenBank/DDBJ databases">
        <title>Genome of assembly of the Bengalese finch, Lonchura striata domestica.</title>
        <authorList>
            <person name="Colquitt B.M."/>
            <person name="Brainard M.S."/>
        </authorList>
    </citation>
    <scope>NUCLEOTIDE SEQUENCE [LARGE SCALE GENOMIC DNA]</scope>
    <source>
        <strain evidence="2">White83orange57</strain>
    </source>
</reference>
<evidence type="ECO:0000313" key="3">
    <source>
        <dbReference type="Proteomes" id="UP000197619"/>
    </source>
</evidence>
<accession>A0A218VE43</accession>
<comment type="caution">
    <text evidence="2">The sequence shown here is derived from an EMBL/GenBank/DDBJ whole genome shotgun (WGS) entry which is preliminary data.</text>
</comment>
<name>A0A218VE43_9PASE</name>
<dbReference type="Proteomes" id="UP000197619">
    <property type="component" value="Unassembled WGS sequence"/>
</dbReference>
<organism evidence="2 3">
    <name type="scientific">Lonchura striata</name>
    <name type="common">white-rumped munia</name>
    <dbReference type="NCBI Taxonomy" id="40157"/>
    <lineage>
        <taxon>Eukaryota</taxon>
        <taxon>Metazoa</taxon>
        <taxon>Chordata</taxon>
        <taxon>Craniata</taxon>
        <taxon>Vertebrata</taxon>
        <taxon>Euteleostomi</taxon>
        <taxon>Archelosauria</taxon>
        <taxon>Archosauria</taxon>
        <taxon>Dinosauria</taxon>
        <taxon>Saurischia</taxon>
        <taxon>Theropoda</taxon>
        <taxon>Coelurosauria</taxon>
        <taxon>Aves</taxon>
        <taxon>Neognathae</taxon>
        <taxon>Neoaves</taxon>
        <taxon>Telluraves</taxon>
        <taxon>Australaves</taxon>
        <taxon>Passeriformes</taxon>
        <taxon>Passeroidea</taxon>
        <taxon>Estrildidae</taxon>
        <taxon>Estrildinae</taxon>
        <taxon>Lonchura</taxon>
    </lineage>
</organism>
<proteinExistence type="predicted"/>
<protein>
    <submittedName>
        <fullName evidence="2">Uncharacterized protein</fullName>
    </submittedName>
</protein>
<evidence type="ECO:0000313" key="2">
    <source>
        <dbReference type="EMBL" id="OWK64253.1"/>
    </source>
</evidence>